<evidence type="ECO:0000256" key="10">
    <source>
        <dbReference type="ARBA" id="ARBA00023239"/>
    </source>
</evidence>
<dbReference type="GO" id="GO:0051539">
    <property type="term" value="F:4 iron, 4 sulfur cluster binding"/>
    <property type="evidence" value="ECO:0007669"/>
    <property type="project" value="UniProtKB-KW"/>
</dbReference>
<dbReference type="CDD" id="cd01335">
    <property type="entry name" value="Radical_SAM"/>
    <property type="match status" value="1"/>
</dbReference>
<evidence type="ECO:0000256" key="2">
    <source>
        <dbReference type="ARBA" id="ARBA00005155"/>
    </source>
</evidence>
<comment type="caution">
    <text evidence="12">The sequence shown here is derived from an EMBL/GenBank/DDBJ whole genome shotgun (WGS) entry which is preliminary data.</text>
</comment>
<protein>
    <submittedName>
        <fullName evidence="12">Nitrogen fixation protein NifB</fullName>
    </submittedName>
</protein>
<dbReference type="InterPro" id="IPR007197">
    <property type="entry name" value="rSAM"/>
</dbReference>
<gene>
    <name evidence="12" type="ORF">SAMN05660830_00925</name>
</gene>
<dbReference type="AlphaFoldDB" id="A0A8G2C866"/>
<keyword evidence="6" id="KW-0479">Metal-binding</keyword>
<keyword evidence="8" id="KW-0411">Iron-sulfur</keyword>
<dbReference type="EMBL" id="FQZR01000002">
    <property type="protein sequence ID" value="SHI76898.1"/>
    <property type="molecule type" value="Genomic_DNA"/>
</dbReference>
<evidence type="ECO:0000256" key="9">
    <source>
        <dbReference type="ARBA" id="ARBA00023231"/>
    </source>
</evidence>
<comment type="pathway">
    <text evidence="2">Cofactor biosynthesis; Fe-Mo cofactor biosynthesis.</text>
</comment>
<evidence type="ECO:0000256" key="6">
    <source>
        <dbReference type="ARBA" id="ARBA00022723"/>
    </source>
</evidence>
<dbReference type="SFLD" id="SFLDG01067">
    <property type="entry name" value="SPASM/twitch_domain_containing"/>
    <property type="match status" value="1"/>
</dbReference>
<dbReference type="InterPro" id="IPR058240">
    <property type="entry name" value="rSAM_sf"/>
</dbReference>
<dbReference type="RefSeq" id="WP_020002036.1">
    <property type="nucleotide sequence ID" value="NZ_CP192217.1"/>
</dbReference>
<dbReference type="PROSITE" id="PS51918">
    <property type="entry name" value="RADICAL_SAM"/>
    <property type="match status" value="1"/>
</dbReference>
<dbReference type="Proteomes" id="UP000184001">
    <property type="component" value="Unassembled WGS sequence"/>
</dbReference>
<dbReference type="GO" id="GO:0046872">
    <property type="term" value="F:metal ion binding"/>
    <property type="evidence" value="ECO:0007669"/>
    <property type="project" value="UniProtKB-KW"/>
</dbReference>
<evidence type="ECO:0000256" key="7">
    <source>
        <dbReference type="ARBA" id="ARBA00023004"/>
    </source>
</evidence>
<dbReference type="Gene3D" id="3.20.20.70">
    <property type="entry name" value="Aldolase class I"/>
    <property type="match status" value="1"/>
</dbReference>
<dbReference type="SFLD" id="SFLDS00029">
    <property type="entry name" value="Radical_SAM"/>
    <property type="match status" value="1"/>
</dbReference>
<reference evidence="12 13" key="1">
    <citation type="submission" date="2016-11" db="EMBL/GenBank/DDBJ databases">
        <authorList>
            <person name="Varghese N."/>
            <person name="Submissions S."/>
        </authorList>
    </citation>
    <scope>NUCLEOTIDE SEQUENCE [LARGE SCALE GENOMIC DNA]</scope>
    <source>
        <strain evidence="12 13">DSM 17919</strain>
    </source>
</reference>
<name>A0A8G2C866_9BACT</name>
<dbReference type="UniPathway" id="UPA00782"/>
<dbReference type="PANTHER" id="PTHR43787:SF13">
    <property type="entry name" value="FEMO COFACTOR BIOSYNTHESIS PROTEIN NIFB"/>
    <property type="match status" value="1"/>
</dbReference>
<evidence type="ECO:0000256" key="8">
    <source>
        <dbReference type="ARBA" id="ARBA00023014"/>
    </source>
</evidence>
<dbReference type="PANTHER" id="PTHR43787">
    <property type="entry name" value="FEMO COFACTOR BIOSYNTHESIS PROTEIN NIFB-RELATED"/>
    <property type="match status" value="1"/>
</dbReference>
<keyword evidence="7" id="KW-0408">Iron</keyword>
<evidence type="ECO:0000256" key="5">
    <source>
        <dbReference type="ARBA" id="ARBA00022691"/>
    </source>
</evidence>
<sequence length="312" mass="33704">MNTSSLSSACSFSGVALDSCGTQHAPHCTAPPAQKAGSAQLPFHPCFNEKAHGRIARIHVPIAPRCNLACGYCERVISPSPDLTGPGSASEVLSPEQGIERTMKFLQQYGDKSIVGIAGPGDPLANPETMTFLEQMQEEAPHIATCLCTNGLALPQYAEKLIELRINTLTVTVNGVTPSVIAQMQPRVLDSGTWLTGEEAGHLLISRQMEGLRKVAGHMTLKINMVIAPEINMSEVEAVMQLAVDSKVQVFNPMPLIPRHALRFTRKPTHDEIKHIYSLCPPSLSLFTKCKQCRADAAGIHGKEHSKCPTIV</sequence>
<dbReference type="Pfam" id="PF04055">
    <property type="entry name" value="Radical_SAM"/>
    <property type="match status" value="1"/>
</dbReference>
<keyword evidence="9" id="KW-0535">Nitrogen fixation</keyword>
<dbReference type="GO" id="GO:0016829">
    <property type="term" value="F:lyase activity"/>
    <property type="evidence" value="ECO:0007669"/>
    <property type="project" value="UniProtKB-KW"/>
</dbReference>
<evidence type="ECO:0000313" key="13">
    <source>
        <dbReference type="Proteomes" id="UP000184001"/>
    </source>
</evidence>
<comment type="similarity">
    <text evidence="3">Belongs to the radical SAM superfamily. NifB family.</text>
</comment>
<keyword evidence="4" id="KW-0004">4Fe-4S</keyword>
<accession>A0A8G2C866</accession>
<proteinExistence type="inferred from homology"/>
<dbReference type="SUPFAM" id="SSF102114">
    <property type="entry name" value="Radical SAM enzymes"/>
    <property type="match status" value="1"/>
</dbReference>
<keyword evidence="5" id="KW-0949">S-adenosyl-L-methionine</keyword>
<keyword evidence="10" id="KW-0456">Lyase</keyword>
<organism evidence="12 13">
    <name type="scientific">Halodesulfovibrio aestuarii</name>
    <dbReference type="NCBI Taxonomy" id="126333"/>
    <lineage>
        <taxon>Bacteria</taxon>
        <taxon>Pseudomonadati</taxon>
        <taxon>Thermodesulfobacteriota</taxon>
        <taxon>Desulfovibrionia</taxon>
        <taxon>Desulfovibrionales</taxon>
        <taxon>Desulfovibrionaceae</taxon>
        <taxon>Halodesulfovibrio</taxon>
    </lineage>
</organism>
<evidence type="ECO:0000256" key="1">
    <source>
        <dbReference type="ARBA" id="ARBA00001966"/>
    </source>
</evidence>
<feature type="domain" description="Radical SAM core" evidence="11">
    <location>
        <begin position="52"/>
        <end position="291"/>
    </location>
</feature>
<evidence type="ECO:0000259" key="11">
    <source>
        <dbReference type="PROSITE" id="PS51918"/>
    </source>
</evidence>
<evidence type="ECO:0000256" key="4">
    <source>
        <dbReference type="ARBA" id="ARBA00022485"/>
    </source>
</evidence>
<evidence type="ECO:0000256" key="3">
    <source>
        <dbReference type="ARBA" id="ARBA00006804"/>
    </source>
</evidence>
<comment type="cofactor">
    <cofactor evidence="1">
        <name>[4Fe-4S] cluster</name>
        <dbReference type="ChEBI" id="CHEBI:49883"/>
    </cofactor>
</comment>
<evidence type="ECO:0000313" key="12">
    <source>
        <dbReference type="EMBL" id="SHI76898.1"/>
    </source>
</evidence>
<dbReference type="InterPro" id="IPR013785">
    <property type="entry name" value="Aldolase_TIM"/>
</dbReference>